<dbReference type="PANTHER" id="PTHR33116">
    <property type="entry name" value="REVERSE TRANSCRIPTASE ZINC-BINDING DOMAIN-CONTAINING PROTEIN-RELATED-RELATED"/>
    <property type="match status" value="1"/>
</dbReference>
<dbReference type="Gene3D" id="3.60.10.10">
    <property type="entry name" value="Endonuclease/exonuclease/phosphatase"/>
    <property type="match status" value="1"/>
</dbReference>
<dbReference type="AlphaFoldDB" id="A0A2N9HAI3"/>
<evidence type="ECO:0000259" key="1">
    <source>
        <dbReference type="Pfam" id="PF00078"/>
    </source>
</evidence>
<dbReference type="Pfam" id="PF00078">
    <property type="entry name" value="RVT_1"/>
    <property type="match status" value="1"/>
</dbReference>
<sequence>MVWRPWLNGSPTFQNNANVVTGQTTVNPNHDQVSIHSCNSESQLSLIPSLIPTSSTTCQPISEVIEEVGEVDRSWGSSRDWFIDLRDGRRLRIPVDLRSLILDMCWTDDVITQKLIHWVSSQREAIESDDDMEVSVGGMLGLEDGSDSVSALSEYGVADSLERNEKELSMGELLVPDGVIDGVGDAGQKDLVPLNVEPLAVAFPVGVENHGIGVENHGSKDDGSLVSQPSDWVQRRQKAIGKVLGASYESYEQAVTVLLKDIEARHLQQKATMAGFVDWMFLGSSGASRGILLMWNSRVVEKLEGAVGYFSVSYKFKNVEDHHVWMFSGVYGLNIDRDRRLMWDELAGIRSWWDVPWCLGGDFNVVRFPLERVGSSNFSPSMHDFSDFISSNELIDIPLTGGDFTWSNNREVSSLSRIDRFLYSADWVEDYINILQKREDGYRRPYLEIQFAAISDEDALWLQQPFEENEIEIVVEFHEYCQFERSLNATFVSLIPKKHGADELKDFRPISLVGGMYKIIAKLLANRLTVVLEKIISPPQSVFVKCRQILDSVLITNECLDSRLKASLPGVLCKLDLEKAYDHCVELLRALKDFIHPLSPRSFRKNWSYGLFVSLVQGYCTGMLSGFSVGSLDSAPLEVKSKAIWNPIIEKMERCLAGWKRIYLSKGADVATRIKKIQRNFLWGTSEEVAKIHLVKWDMMCSPYSHGSLAIKNLRRFNESLLGKWLWRFGVEREAFWRKVIMVKYESLEGGWMSKAPNGPHGVGLWKFIRSRWAKFSKFVAFDLAYPELYRIACVKDALVADFVQVRGHVVHWEVTFTRLAQDWELESISSFFELLYSANIISTKKDKMCWKPARSKGFQVKSFYTQPTSSGLGFFPWKSIWKAKVPPRVAFFVWTAALWKILIADNLCRRGIIVVSWCYMCKTDGEFVNHLLLHCPYAKELWDMIFGLFGL</sequence>
<feature type="domain" description="Reverse transcriptase zinc-binding" evidence="2">
    <location>
        <begin position="859"/>
        <end position="943"/>
    </location>
</feature>
<evidence type="ECO:0000313" key="3">
    <source>
        <dbReference type="EMBL" id="SPD11386.1"/>
    </source>
</evidence>
<reference evidence="3" key="1">
    <citation type="submission" date="2018-02" db="EMBL/GenBank/DDBJ databases">
        <authorList>
            <person name="Cohen D.B."/>
            <person name="Kent A.D."/>
        </authorList>
    </citation>
    <scope>NUCLEOTIDE SEQUENCE</scope>
</reference>
<dbReference type="InterPro" id="IPR036691">
    <property type="entry name" value="Endo/exonu/phosph_ase_sf"/>
</dbReference>
<gene>
    <name evidence="3" type="ORF">FSB_LOCUS39268</name>
</gene>
<dbReference type="InterPro" id="IPR026960">
    <property type="entry name" value="RVT-Znf"/>
</dbReference>
<dbReference type="InterPro" id="IPR000477">
    <property type="entry name" value="RT_dom"/>
</dbReference>
<proteinExistence type="predicted"/>
<name>A0A2N9HAI3_FAGSY</name>
<dbReference type="EMBL" id="OIVN01003458">
    <property type="protein sequence ID" value="SPD11386.1"/>
    <property type="molecule type" value="Genomic_DNA"/>
</dbReference>
<evidence type="ECO:0000259" key="2">
    <source>
        <dbReference type="Pfam" id="PF13966"/>
    </source>
</evidence>
<feature type="domain" description="Reverse transcriptase" evidence="1">
    <location>
        <begin position="495"/>
        <end position="583"/>
    </location>
</feature>
<protein>
    <recommendedName>
        <fullName evidence="4">Reverse transcriptase zinc-binding domain-containing protein</fullName>
    </recommendedName>
</protein>
<dbReference type="Pfam" id="PF13966">
    <property type="entry name" value="zf-RVT"/>
    <property type="match status" value="1"/>
</dbReference>
<organism evidence="3">
    <name type="scientific">Fagus sylvatica</name>
    <name type="common">Beechnut</name>
    <dbReference type="NCBI Taxonomy" id="28930"/>
    <lineage>
        <taxon>Eukaryota</taxon>
        <taxon>Viridiplantae</taxon>
        <taxon>Streptophyta</taxon>
        <taxon>Embryophyta</taxon>
        <taxon>Tracheophyta</taxon>
        <taxon>Spermatophyta</taxon>
        <taxon>Magnoliopsida</taxon>
        <taxon>eudicotyledons</taxon>
        <taxon>Gunneridae</taxon>
        <taxon>Pentapetalae</taxon>
        <taxon>rosids</taxon>
        <taxon>fabids</taxon>
        <taxon>Fagales</taxon>
        <taxon>Fagaceae</taxon>
        <taxon>Fagus</taxon>
    </lineage>
</organism>
<accession>A0A2N9HAI3</accession>
<dbReference type="SUPFAM" id="SSF56219">
    <property type="entry name" value="DNase I-like"/>
    <property type="match status" value="1"/>
</dbReference>
<evidence type="ECO:0008006" key="4">
    <source>
        <dbReference type="Google" id="ProtNLM"/>
    </source>
</evidence>
<dbReference type="PANTHER" id="PTHR33116:SF78">
    <property type="entry name" value="OS12G0587133 PROTEIN"/>
    <property type="match status" value="1"/>
</dbReference>